<name>A0AAV9LIN7_9SOLN</name>
<sequence length="158" mass="16981">MTLGSKEVLFVPGTEVQEGLLVPLPEVQLIDNSGKSLADASKTSDKVQGYQEGDACVISSEDQSGLNAGQVLDRNSITTQQLNCNATEKESTITTWITTVGGEPANTSNNKIELQEKTTNSKVFVVASQVTSRKLLTGDVTINTDATYMVPNKRTWTV</sequence>
<proteinExistence type="predicted"/>
<gene>
    <name evidence="1" type="ORF">R3W88_027149</name>
</gene>
<comment type="caution">
    <text evidence="1">The sequence shown here is derived from an EMBL/GenBank/DDBJ whole genome shotgun (WGS) entry which is preliminary data.</text>
</comment>
<accession>A0AAV9LIN7</accession>
<dbReference type="AlphaFoldDB" id="A0AAV9LIN7"/>
<dbReference type="Proteomes" id="UP001311915">
    <property type="component" value="Unassembled WGS sequence"/>
</dbReference>
<reference evidence="1 2" key="1">
    <citation type="submission" date="2023-10" db="EMBL/GenBank/DDBJ databases">
        <title>Genome-Wide Identification Analysis in wild type Solanum Pinnatisectum Reveals Some Genes Defensing Phytophthora Infestans.</title>
        <authorList>
            <person name="Sun C."/>
        </authorList>
    </citation>
    <scope>NUCLEOTIDE SEQUENCE [LARGE SCALE GENOMIC DNA]</scope>
    <source>
        <strain evidence="1">LQN</strain>
        <tissue evidence="1">Leaf</tissue>
    </source>
</reference>
<keyword evidence="2" id="KW-1185">Reference proteome</keyword>
<organism evidence="1 2">
    <name type="scientific">Solanum pinnatisectum</name>
    <name type="common">tansyleaf nightshade</name>
    <dbReference type="NCBI Taxonomy" id="50273"/>
    <lineage>
        <taxon>Eukaryota</taxon>
        <taxon>Viridiplantae</taxon>
        <taxon>Streptophyta</taxon>
        <taxon>Embryophyta</taxon>
        <taxon>Tracheophyta</taxon>
        <taxon>Spermatophyta</taxon>
        <taxon>Magnoliopsida</taxon>
        <taxon>eudicotyledons</taxon>
        <taxon>Gunneridae</taxon>
        <taxon>Pentapetalae</taxon>
        <taxon>asterids</taxon>
        <taxon>lamiids</taxon>
        <taxon>Solanales</taxon>
        <taxon>Solanaceae</taxon>
        <taxon>Solanoideae</taxon>
        <taxon>Solaneae</taxon>
        <taxon>Solanum</taxon>
    </lineage>
</organism>
<protein>
    <submittedName>
        <fullName evidence="1">Uncharacterized protein</fullName>
    </submittedName>
</protein>
<evidence type="ECO:0000313" key="1">
    <source>
        <dbReference type="EMBL" id="KAK4724370.1"/>
    </source>
</evidence>
<evidence type="ECO:0000313" key="2">
    <source>
        <dbReference type="Proteomes" id="UP001311915"/>
    </source>
</evidence>
<dbReference type="EMBL" id="JAWPEI010000006">
    <property type="protein sequence ID" value="KAK4724370.1"/>
    <property type="molecule type" value="Genomic_DNA"/>
</dbReference>